<dbReference type="AlphaFoldDB" id="A0A0V1C9Q8"/>
<keyword evidence="2" id="KW-1185">Reference proteome</keyword>
<proteinExistence type="predicted"/>
<name>A0A0V1C9Q8_TRIBR</name>
<evidence type="ECO:0000313" key="2">
    <source>
        <dbReference type="Proteomes" id="UP000054653"/>
    </source>
</evidence>
<dbReference type="Proteomes" id="UP000054653">
    <property type="component" value="Unassembled WGS sequence"/>
</dbReference>
<evidence type="ECO:0000313" key="1">
    <source>
        <dbReference type="EMBL" id="KRY46057.1"/>
    </source>
</evidence>
<protein>
    <recommendedName>
        <fullName evidence="3">Peptidase aspartic putative domain-containing protein</fullName>
    </recommendedName>
</protein>
<evidence type="ECO:0008006" key="3">
    <source>
        <dbReference type="Google" id="ProtNLM"/>
    </source>
</evidence>
<dbReference type="STRING" id="45882.A0A0V1C9Q8"/>
<gene>
    <name evidence="1" type="ORF">T03_1647</name>
</gene>
<dbReference type="EMBL" id="JYDI01000311">
    <property type="protein sequence ID" value="KRY46057.1"/>
    <property type="molecule type" value="Genomic_DNA"/>
</dbReference>
<comment type="caution">
    <text evidence="1">The sequence shown here is derived from an EMBL/GenBank/DDBJ whole genome shotgun (WGS) entry which is preliminary data.</text>
</comment>
<organism evidence="1 2">
    <name type="scientific">Trichinella britovi</name>
    <name type="common">Parasitic roundworm</name>
    <dbReference type="NCBI Taxonomy" id="45882"/>
    <lineage>
        <taxon>Eukaryota</taxon>
        <taxon>Metazoa</taxon>
        <taxon>Ecdysozoa</taxon>
        <taxon>Nematoda</taxon>
        <taxon>Enoplea</taxon>
        <taxon>Dorylaimia</taxon>
        <taxon>Trichinellida</taxon>
        <taxon>Trichinellidae</taxon>
        <taxon>Trichinella</taxon>
    </lineage>
</organism>
<sequence length="240" mass="25962">MAYGENGKKWSVNCVLDSASEKLLIRTDVADELVLSGTPSAVTVRGVHVLSARVGDSPQVRFQLGQAHEETARSASRAFAMISFELRCPGHVKSIENPLGSTPATPPSLTSIHVLIGFDMYYRILGRVLRIAGEDDPIAMETIFGGILCGAKARSSAGKQETTMVSTVTESSSASATDELNLLLRRFWEIDSIGVMQEAETIRTRTSRESSVSRSHLMARDMSADFCGEQGQCSCQTTAR</sequence>
<accession>A0A0V1C9Q8</accession>
<reference evidence="1 2" key="1">
    <citation type="submission" date="2015-01" db="EMBL/GenBank/DDBJ databases">
        <title>Evolution of Trichinella species and genotypes.</title>
        <authorList>
            <person name="Korhonen P.K."/>
            <person name="Edoardo P."/>
            <person name="Giuseppe L.R."/>
            <person name="Gasser R.B."/>
        </authorList>
    </citation>
    <scope>NUCLEOTIDE SEQUENCE [LARGE SCALE GENOMIC DNA]</scope>
    <source>
        <strain evidence="1">ISS120</strain>
    </source>
</reference>